<protein>
    <submittedName>
        <fullName evidence="2">Rhodanese-like domain-containing protein</fullName>
    </submittedName>
</protein>
<dbReference type="PANTHER" id="PTHR43031">
    <property type="entry name" value="FAD-DEPENDENT OXIDOREDUCTASE"/>
    <property type="match status" value="1"/>
</dbReference>
<accession>A0A8J6XP89</accession>
<keyword evidence="3" id="KW-1185">Reference proteome</keyword>
<dbReference type="InterPro" id="IPR036873">
    <property type="entry name" value="Rhodanese-like_dom_sf"/>
</dbReference>
<reference evidence="2" key="1">
    <citation type="submission" date="2020-09" db="EMBL/GenBank/DDBJ databases">
        <title>Iningainema tapete sp. nov. (Scytonemataceae, Cyanobacteria) from greenhouses in central Florida (USA) produces two types of nodularin with biosynthetic potential for microcystin-LR and anabaenopeptins.</title>
        <authorList>
            <person name="Berthold D.E."/>
            <person name="Lefler F.W."/>
            <person name="Huang I.-S."/>
            <person name="Abdulla H."/>
            <person name="Zimba P.V."/>
            <person name="Laughinghouse H.D. IV."/>
        </authorList>
    </citation>
    <scope>NUCLEOTIDE SEQUENCE</scope>
    <source>
        <strain evidence="2">BLCCT55</strain>
    </source>
</reference>
<organism evidence="2 3">
    <name type="scientific">Iningainema tapete BLCC-T55</name>
    <dbReference type="NCBI Taxonomy" id="2748662"/>
    <lineage>
        <taxon>Bacteria</taxon>
        <taxon>Bacillati</taxon>
        <taxon>Cyanobacteriota</taxon>
        <taxon>Cyanophyceae</taxon>
        <taxon>Nostocales</taxon>
        <taxon>Scytonemataceae</taxon>
        <taxon>Iningainema tapete</taxon>
    </lineage>
</organism>
<dbReference type="SMART" id="SM00450">
    <property type="entry name" value="RHOD"/>
    <property type="match status" value="1"/>
</dbReference>
<evidence type="ECO:0000313" key="3">
    <source>
        <dbReference type="Proteomes" id="UP000629098"/>
    </source>
</evidence>
<dbReference type="AlphaFoldDB" id="A0A8J6XP89"/>
<evidence type="ECO:0000259" key="1">
    <source>
        <dbReference type="PROSITE" id="PS50206"/>
    </source>
</evidence>
<feature type="domain" description="Rhodanese" evidence="1">
    <location>
        <begin position="36"/>
        <end position="124"/>
    </location>
</feature>
<dbReference type="EMBL" id="JACXAE010000098">
    <property type="protein sequence ID" value="MBD2776741.1"/>
    <property type="molecule type" value="Genomic_DNA"/>
</dbReference>
<dbReference type="Proteomes" id="UP000629098">
    <property type="component" value="Unassembled WGS sequence"/>
</dbReference>
<dbReference type="CDD" id="cd00158">
    <property type="entry name" value="RHOD"/>
    <property type="match status" value="1"/>
</dbReference>
<gene>
    <name evidence="2" type="ORF">ICL16_32995</name>
</gene>
<dbReference type="RefSeq" id="WP_190835796.1">
    <property type="nucleotide sequence ID" value="NZ_CAWPPI010000098.1"/>
</dbReference>
<dbReference type="PANTHER" id="PTHR43031:SF1">
    <property type="entry name" value="PYRIDINE NUCLEOTIDE-DISULPHIDE OXIDOREDUCTASE"/>
    <property type="match status" value="1"/>
</dbReference>
<dbReference type="SUPFAM" id="SSF52821">
    <property type="entry name" value="Rhodanese/Cell cycle control phosphatase"/>
    <property type="match status" value="1"/>
</dbReference>
<dbReference type="Gene3D" id="3.40.250.10">
    <property type="entry name" value="Rhodanese-like domain"/>
    <property type="match status" value="1"/>
</dbReference>
<comment type="caution">
    <text evidence="2">The sequence shown here is derived from an EMBL/GenBank/DDBJ whole genome shotgun (WGS) entry which is preliminary data.</text>
</comment>
<proteinExistence type="predicted"/>
<dbReference type="InterPro" id="IPR050229">
    <property type="entry name" value="GlpE_sulfurtransferase"/>
</dbReference>
<dbReference type="Pfam" id="PF00581">
    <property type="entry name" value="Rhodanese"/>
    <property type="match status" value="1"/>
</dbReference>
<dbReference type="PROSITE" id="PS50206">
    <property type="entry name" value="RHODANESE_3"/>
    <property type="match status" value="1"/>
</dbReference>
<dbReference type="InterPro" id="IPR001763">
    <property type="entry name" value="Rhodanese-like_dom"/>
</dbReference>
<evidence type="ECO:0000313" key="2">
    <source>
        <dbReference type="EMBL" id="MBD2776741.1"/>
    </source>
</evidence>
<sequence length="146" mass="16502">MRSLTLNLLKLLFKLQFPTIQLVTTRQLAQWLDDAAAPQPLVLDARTVAEYEVSHLKTAQRIDPNLPETEITAMPKDTPIVVYCSVGYRSAKIAQQIQQMGFSRVFNLSGGIFQWANEGKSIYKNGQTTQLVHPYNAKWGKLLKVK</sequence>
<name>A0A8J6XP89_9CYAN</name>